<dbReference type="RefSeq" id="WP_201662947.1">
    <property type="nucleotide sequence ID" value="NZ_JAEQNC010000013.1"/>
</dbReference>
<evidence type="ECO:0000313" key="2">
    <source>
        <dbReference type="Proteomes" id="UP000633219"/>
    </source>
</evidence>
<dbReference type="Proteomes" id="UP000633219">
    <property type="component" value="Unassembled WGS sequence"/>
</dbReference>
<keyword evidence="2" id="KW-1185">Reference proteome</keyword>
<dbReference type="SUPFAM" id="SSF51120">
    <property type="entry name" value="beta-Roll"/>
    <property type="match status" value="1"/>
</dbReference>
<dbReference type="PRINTS" id="PR00313">
    <property type="entry name" value="CABNDNGRPT"/>
</dbReference>
<proteinExistence type="predicted"/>
<reference evidence="1" key="1">
    <citation type="submission" date="2021-01" db="EMBL/GenBank/DDBJ databases">
        <title>Rhizobium sp. strain KVB221 16S ribosomal RNA gene Genome sequencing and assembly.</title>
        <authorList>
            <person name="Kang M."/>
        </authorList>
    </citation>
    <scope>NUCLEOTIDE SEQUENCE</scope>
    <source>
        <strain evidence="1">KVB221</strain>
    </source>
</reference>
<sequence>MARIKYNAPIETFQTIWDGISETELTVTRDRGDKVVVEDAAGNQLEFSGKNLDWTDAGLVGGVIREISLSNERGKELFEIKDVKLDAASFTAAFNENGLDGVLSAALVGDDDIKGSKGADWLDGMGGEDRLVGDKGDDFLDGGVGNDLLIGGHGSDSFVFKVGGGTDFVKDFNLGNKGSDFIAVDADLIEFAHWQQDGKNLVIDFGGEDKLILKHVDAEDFSSNFIVALPEIV</sequence>
<dbReference type="Pfam" id="PF00353">
    <property type="entry name" value="HemolysinCabind"/>
    <property type="match status" value="1"/>
</dbReference>
<dbReference type="Gene3D" id="2.150.10.10">
    <property type="entry name" value="Serralysin-like metalloprotease, C-terminal"/>
    <property type="match status" value="1"/>
</dbReference>
<dbReference type="InterPro" id="IPR018511">
    <property type="entry name" value="Hemolysin-typ_Ca-bd_CS"/>
</dbReference>
<evidence type="ECO:0008006" key="3">
    <source>
        <dbReference type="Google" id="ProtNLM"/>
    </source>
</evidence>
<dbReference type="EMBL" id="JAEQNC010000013">
    <property type="protein sequence ID" value="MBL0374468.1"/>
    <property type="molecule type" value="Genomic_DNA"/>
</dbReference>
<dbReference type="InterPro" id="IPR001343">
    <property type="entry name" value="Hemolysn_Ca-bd"/>
</dbReference>
<dbReference type="InterPro" id="IPR011049">
    <property type="entry name" value="Serralysin-like_metalloprot_C"/>
</dbReference>
<accession>A0A937CQV7</accession>
<dbReference type="PROSITE" id="PS00330">
    <property type="entry name" value="HEMOLYSIN_CALCIUM"/>
    <property type="match status" value="2"/>
</dbReference>
<dbReference type="AlphaFoldDB" id="A0A937CQV7"/>
<protein>
    <recommendedName>
        <fullName evidence="3">Calcium-binding protein</fullName>
    </recommendedName>
</protein>
<dbReference type="GO" id="GO:0005509">
    <property type="term" value="F:calcium ion binding"/>
    <property type="evidence" value="ECO:0007669"/>
    <property type="project" value="InterPro"/>
</dbReference>
<organism evidence="1 2">
    <name type="scientific">Rhizobium setariae</name>
    <dbReference type="NCBI Taxonomy" id="2801340"/>
    <lineage>
        <taxon>Bacteria</taxon>
        <taxon>Pseudomonadati</taxon>
        <taxon>Pseudomonadota</taxon>
        <taxon>Alphaproteobacteria</taxon>
        <taxon>Hyphomicrobiales</taxon>
        <taxon>Rhizobiaceae</taxon>
        <taxon>Rhizobium/Agrobacterium group</taxon>
        <taxon>Rhizobium</taxon>
    </lineage>
</organism>
<name>A0A937CQV7_9HYPH</name>
<comment type="caution">
    <text evidence="1">The sequence shown here is derived from an EMBL/GenBank/DDBJ whole genome shotgun (WGS) entry which is preliminary data.</text>
</comment>
<evidence type="ECO:0000313" key="1">
    <source>
        <dbReference type="EMBL" id="MBL0374468.1"/>
    </source>
</evidence>
<gene>
    <name evidence="1" type="ORF">JJB09_20860</name>
</gene>